<name>A0A6M3LHZ6_9ZZZZ</name>
<gene>
    <name evidence="1" type="ORF">MM415B03701_0005</name>
</gene>
<proteinExistence type="predicted"/>
<accession>A0A6M3LHZ6</accession>
<dbReference type="EMBL" id="MT143271">
    <property type="protein sequence ID" value="QJA94916.1"/>
    <property type="molecule type" value="Genomic_DNA"/>
</dbReference>
<protein>
    <submittedName>
        <fullName evidence="1">Uncharacterized protein</fullName>
    </submittedName>
</protein>
<sequence>MAEDYPDFTRAVSLLGVDANGDPVLVLVDSAGNLAALLKGEDAGEVVRTVRVDDSGQLYAVLRGADDVDVAVDASGFLAALVKGIDGGEVLRTLAVDTSGQLVMVPRGQSGNYMAIDASGYMTAVLKGAHDAVLTTIGVDANGRIDAFLMDGSDQWGQSLRVGNADMVGRLGSPVTWDWRGNVLYMHDFSTGYGPTFTTTTGTGGAMAIGPERGGYGGYALKMTAGSDSTRLARVQLPVGVNPSARVGFAARFSIYSNTGYVRLMLERWTGATSPVGYAQIDVANKLLKVLDGDSVWQSLGSVPVSLSSFCHSWFKLVIDPEGGYYERVLYNDEEYDASAHTLASSVIAAEGIVACSVSNYGREGVNDIIYLDQIIVTVNEPANA</sequence>
<evidence type="ECO:0000313" key="1">
    <source>
        <dbReference type="EMBL" id="QJA94916.1"/>
    </source>
</evidence>
<reference evidence="1" key="1">
    <citation type="submission" date="2020-03" db="EMBL/GenBank/DDBJ databases">
        <title>The deep terrestrial virosphere.</title>
        <authorList>
            <person name="Holmfeldt K."/>
            <person name="Nilsson E."/>
            <person name="Simone D."/>
            <person name="Lopez-Fernandez M."/>
            <person name="Wu X."/>
            <person name="de Brujin I."/>
            <person name="Lundin D."/>
            <person name="Andersson A."/>
            <person name="Bertilsson S."/>
            <person name="Dopson M."/>
        </authorList>
    </citation>
    <scope>NUCLEOTIDE SEQUENCE</scope>
    <source>
        <strain evidence="1">MM415B03701</strain>
    </source>
</reference>
<dbReference type="AlphaFoldDB" id="A0A6M3LHZ6"/>
<organism evidence="1">
    <name type="scientific">viral metagenome</name>
    <dbReference type="NCBI Taxonomy" id="1070528"/>
    <lineage>
        <taxon>unclassified sequences</taxon>
        <taxon>metagenomes</taxon>
        <taxon>organismal metagenomes</taxon>
    </lineage>
</organism>